<dbReference type="PANTHER" id="PTHR33476">
    <property type="entry name" value="EMB|CAB62613.1"/>
    <property type="match status" value="1"/>
</dbReference>
<dbReference type="KEGG" id="mcha:111005875"/>
<keyword evidence="1" id="KW-0175">Coiled coil</keyword>
<dbReference type="GeneID" id="111005875"/>
<organism evidence="3 4">
    <name type="scientific">Momordica charantia</name>
    <name type="common">Bitter gourd</name>
    <name type="synonym">Balsam pear</name>
    <dbReference type="NCBI Taxonomy" id="3673"/>
    <lineage>
        <taxon>Eukaryota</taxon>
        <taxon>Viridiplantae</taxon>
        <taxon>Streptophyta</taxon>
        <taxon>Embryophyta</taxon>
        <taxon>Tracheophyta</taxon>
        <taxon>Spermatophyta</taxon>
        <taxon>Magnoliopsida</taxon>
        <taxon>eudicotyledons</taxon>
        <taxon>Gunneridae</taxon>
        <taxon>Pentapetalae</taxon>
        <taxon>rosids</taxon>
        <taxon>fabids</taxon>
        <taxon>Cucurbitales</taxon>
        <taxon>Cucurbitaceae</taxon>
        <taxon>Momordiceae</taxon>
        <taxon>Momordica</taxon>
    </lineage>
</organism>
<dbReference type="OrthoDB" id="1916242at2759"/>
<accession>A0A6J1BVE5</accession>
<dbReference type="PANTHER" id="PTHR33476:SF22">
    <property type="entry name" value="PROTEIN POLAR LOCALIZATION DURING ASYMMETRIC DIVISION AND REDISTRIBUTION"/>
    <property type="match status" value="1"/>
</dbReference>
<protein>
    <submittedName>
        <fullName evidence="4">Protein POLAR LOCALIZATION DURING ASYMMETRIC DIVISION AND REDISTRIBUTION-like isoform X1</fullName>
    </submittedName>
</protein>
<evidence type="ECO:0000313" key="3">
    <source>
        <dbReference type="Proteomes" id="UP000504603"/>
    </source>
</evidence>
<name>A0A6J1BVE5_MOMCH</name>
<feature type="coiled-coil region" evidence="1">
    <location>
        <begin position="322"/>
        <end position="349"/>
    </location>
</feature>
<feature type="region of interest" description="Disordered" evidence="2">
    <location>
        <begin position="82"/>
        <end position="127"/>
    </location>
</feature>
<dbReference type="InterPro" id="IPR040348">
    <property type="entry name" value="POLAR-like"/>
</dbReference>
<sequence>MKSPFKSPNFSESCNSTGRLLRVVDILLEEEDDGAGCDGDFGMSDAGERLPDESPTLQCLSPRRIIARWVASFRRLKRRREAEEVKRVKEGGESDGRLTPSRCSRNGVDGGASSSSPTESAGPGLSRKEDTSFNLGVGCSLLYLVLASRNELSKMADLRRQMELFLQDIKEELRRKGDPFEPFQLNTDLACSSTDCQEGPCSTSQLSYQQDFSSQILSDAQSTIPNHSWKSCPHEQGECQERIDELESEFEAELERLQIHLEVESSSGRIEQLRIKTAKNASSTRSCRWSSSEVIDPQEDGTEGQHGVPPIELERKLHELLETRQQERIKELEGALECAKQELTDKESEVSWWKETAKVISQHIPVHSRLRLASQHDQLQLLRKVRFQ</sequence>
<feature type="region of interest" description="Disordered" evidence="2">
    <location>
        <begin position="288"/>
        <end position="308"/>
    </location>
</feature>
<feature type="coiled-coil region" evidence="1">
    <location>
        <begin position="236"/>
        <end position="263"/>
    </location>
</feature>
<proteinExistence type="predicted"/>
<dbReference type="GO" id="GO:0008356">
    <property type="term" value="P:asymmetric cell division"/>
    <property type="evidence" value="ECO:0007669"/>
    <property type="project" value="InterPro"/>
</dbReference>
<evidence type="ECO:0000256" key="2">
    <source>
        <dbReference type="SAM" id="MobiDB-lite"/>
    </source>
</evidence>
<reference evidence="4" key="1">
    <citation type="submission" date="2025-08" db="UniProtKB">
        <authorList>
            <consortium name="RefSeq"/>
        </authorList>
    </citation>
    <scope>IDENTIFICATION</scope>
    <source>
        <strain evidence="4">OHB3-1</strain>
    </source>
</reference>
<gene>
    <name evidence="4" type="primary">LOC111005875</name>
</gene>
<dbReference type="AlphaFoldDB" id="A0A6J1BVE5"/>
<evidence type="ECO:0000313" key="4">
    <source>
        <dbReference type="RefSeq" id="XP_022133229.1"/>
    </source>
</evidence>
<keyword evidence="3" id="KW-1185">Reference proteome</keyword>
<evidence type="ECO:0000256" key="1">
    <source>
        <dbReference type="SAM" id="Coils"/>
    </source>
</evidence>
<dbReference type="RefSeq" id="XP_022133229.1">
    <property type="nucleotide sequence ID" value="XM_022277537.1"/>
</dbReference>
<feature type="compositionally biased region" description="Basic and acidic residues" evidence="2">
    <location>
        <begin position="82"/>
        <end position="96"/>
    </location>
</feature>
<dbReference type="Proteomes" id="UP000504603">
    <property type="component" value="Unplaced"/>
</dbReference>